<evidence type="ECO:0000313" key="3">
    <source>
        <dbReference type="Proteomes" id="UP001597045"/>
    </source>
</evidence>
<sequence>AECRRIVAAFDLAERLGVPVEWFAVSSGARISMSSGTENMDWIGAVLRRIVMFTQAGGEINVVVTGINVGAQPYWNAEATMLMHTRGVLVMLPDSAMVLTGKQALDFSGGVSAEDNLGIGGFERVMGPNGQAQYRAADLESACDILFQHYAHTYVVPGERFPRRAASADPVF</sequence>
<comment type="caution">
    <text evidence="2">The sequence shown here is derived from an EMBL/GenBank/DDBJ whole genome shotgun (WGS) entry which is preliminary data.</text>
</comment>
<feature type="non-terminal residue" evidence="2">
    <location>
        <position position="1"/>
    </location>
</feature>
<feature type="non-terminal residue" evidence="2">
    <location>
        <position position="172"/>
    </location>
</feature>
<accession>A0ABW3MPE1</accession>
<dbReference type="GO" id="GO:0016740">
    <property type="term" value="F:transferase activity"/>
    <property type="evidence" value="ECO:0007669"/>
    <property type="project" value="UniProtKB-KW"/>
</dbReference>
<feature type="domain" description="Acetyl-coenzyme A carboxylase carboxyl transferase subunit beta" evidence="1">
    <location>
        <begin position="4"/>
        <end position="146"/>
    </location>
</feature>
<evidence type="ECO:0000313" key="2">
    <source>
        <dbReference type="EMBL" id="MFD1052516.1"/>
    </source>
</evidence>
<gene>
    <name evidence="2" type="ORF">ACFQ1S_46460</name>
</gene>
<proteinExistence type="predicted"/>
<evidence type="ECO:0000259" key="1">
    <source>
        <dbReference type="Pfam" id="PF01039"/>
    </source>
</evidence>
<keyword evidence="3" id="KW-1185">Reference proteome</keyword>
<dbReference type="SUPFAM" id="SSF52096">
    <property type="entry name" value="ClpP/crotonase"/>
    <property type="match status" value="1"/>
</dbReference>
<organism evidence="2 3">
    <name type="scientific">Kibdelosporangium lantanae</name>
    <dbReference type="NCBI Taxonomy" id="1497396"/>
    <lineage>
        <taxon>Bacteria</taxon>
        <taxon>Bacillati</taxon>
        <taxon>Actinomycetota</taxon>
        <taxon>Actinomycetes</taxon>
        <taxon>Pseudonocardiales</taxon>
        <taxon>Pseudonocardiaceae</taxon>
        <taxon>Kibdelosporangium</taxon>
    </lineage>
</organism>
<dbReference type="Proteomes" id="UP001597045">
    <property type="component" value="Unassembled WGS sequence"/>
</dbReference>
<dbReference type="InterPro" id="IPR029045">
    <property type="entry name" value="ClpP/crotonase-like_dom_sf"/>
</dbReference>
<dbReference type="Gene3D" id="3.90.226.10">
    <property type="entry name" value="2-enoyl-CoA Hydratase, Chain A, domain 1"/>
    <property type="match status" value="1"/>
</dbReference>
<name>A0ABW3MPE1_9PSEU</name>
<dbReference type="EMBL" id="JBHTIS010004485">
    <property type="protein sequence ID" value="MFD1052516.1"/>
    <property type="molecule type" value="Genomic_DNA"/>
</dbReference>
<reference evidence="3" key="1">
    <citation type="journal article" date="2019" name="Int. J. Syst. Evol. Microbiol.">
        <title>The Global Catalogue of Microorganisms (GCM) 10K type strain sequencing project: providing services to taxonomists for standard genome sequencing and annotation.</title>
        <authorList>
            <consortium name="The Broad Institute Genomics Platform"/>
            <consortium name="The Broad Institute Genome Sequencing Center for Infectious Disease"/>
            <person name="Wu L."/>
            <person name="Ma J."/>
        </authorList>
    </citation>
    <scope>NUCLEOTIDE SEQUENCE [LARGE SCALE GENOMIC DNA]</scope>
    <source>
        <strain evidence="3">JCM 31486</strain>
    </source>
</reference>
<protein>
    <submittedName>
        <fullName evidence="2">Carboxyl transferase domain-containing protein</fullName>
    </submittedName>
</protein>
<keyword evidence="2" id="KW-0808">Transferase</keyword>
<dbReference type="InterPro" id="IPR034733">
    <property type="entry name" value="AcCoA_carboxyl_beta"/>
</dbReference>
<dbReference type="Pfam" id="PF01039">
    <property type="entry name" value="Carboxyl_trans"/>
    <property type="match status" value="1"/>
</dbReference>